<evidence type="ECO:0000313" key="2">
    <source>
        <dbReference type="Proteomes" id="UP000554482"/>
    </source>
</evidence>
<dbReference type="EMBL" id="JABWDY010027284">
    <property type="protein sequence ID" value="KAF5188027.1"/>
    <property type="molecule type" value="Genomic_DNA"/>
</dbReference>
<dbReference type="AlphaFoldDB" id="A0A7J6VTH2"/>
<comment type="caution">
    <text evidence="1">The sequence shown here is derived from an EMBL/GenBank/DDBJ whole genome shotgun (WGS) entry which is preliminary data.</text>
</comment>
<proteinExistence type="predicted"/>
<evidence type="ECO:0000313" key="1">
    <source>
        <dbReference type="EMBL" id="KAF5188027.1"/>
    </source>
</evidence>
<dbReference type="OrthoDB" id="5984008at2759"/>
<accession>A0A7J6VTH2</accession>
<protein>
    <submittedName>
        <fullName evidence="1">Uncharacterized protein</fullName>
    </submittedName>
</protein>
<organism evidence="1 2">
    <name type="scientific">Thalictrum thalictroides</name>
    <name type="common">Rue-anemone</name>
    <name type="synonym">Anemone thalictroides</name>
    <dbReference type="NCBI Taxonomy" id="46969"/>
    <lineage>
        <taxon>Eukaryota</taxon>
        <taxon>Viridiplantae</taxon>
        <taxon>Streptophyta</taxon>
        <taxon>Embryophyta</taxon>
        <taxon>Tracheophyta</taxon>
        <taxon>Spermatophyta</taxon>
        <taxon>Magnoliopsida</taxon>
        <taxon>Ranunculales</taxon>
        <taxon>Ranunculaceae</taxon>
        <taxon>Thalictroideae</taxon>
        <taxon>Thalictrum</taxon>
    </lineage>
</organism>
<sequence>MGGILNHDGPKSFLVNWPMINNRGIGEASWRLLPYATLWVLWCVRNHKIFENVVPDADKVVLRVKGTIWAWLDMTSRKVDVKKGYQAVDMMRNWQELVRDRVYTINNDYGTGLALPPMDSKGVDAVAAEIVSRMEAFGLVHIDEETNYEKNVCVVPDIQQMVTGSEYKLVVMDISDLIKNGDFVGYQKGSFAEMMLKELNANETKLMAYIQLSRRV</sequence>
<reference evidence="1 2" key="1">
    <citation type="submission" date="2020-06" db="EMBL/GenBank/DDBJ databases">
        <title>Transcriptomic and genomic resources for Thalictrum thalictroides and T. hernandezii: Facilitating candidate gene discovery in an emerging model plant lineage.</title>
        <authorList>
            <person name="Arias T."/>
            <person name="Riano-Pachon D.M."/>
            <person name="Di Stilio V.S."/>
        </authorList>
    </citation>
    <scope>NUCLEOTIDE SEQUENCE [LARGE SCALE GENOMIC DNA]</scope>
    <source>
        <strain evidence="2">cv. WT478/WT964</strain>
        <tissue evidence="1">Leaves</tissue>
    </source>
</reference>
<keyword evidence="2" id="KW-1185">Reference proteome</keyword>
<dbReference type="Proteomes" id="UP000554482">
    <property type="component" value="Unassembled WGS sequence"/>
</dbReference>
<gene>
    <name evidence="1" type="ORF">FRX31_022387</name>
</gene>
<name>A0A7J6VTH2_THATH</name>